<name>A0AAN8X489_HALRR</name>
<dbReference type="SUPFAM" id="SSF52540">
    <property type="entry name" value="P-loop containing nucleoside triphosphate hydrolases"/>
    <property type="match status" value="1"/>
</dbReference>
<dbReference type="EMBL" id="JAXCGZ010008455">
    <property type="protein sequence ID" value="KAK7077640.1"/>
    <property type="molecule type" value="Genomic_DNA"/>
</dbReference>
<dbReference type="PANTHER" id="PTHR46312">
    <property type="entry name" value="NACHT DOMAIN-CONTAINING PROTEIN"/>
    <property type="match status" value="1"/>
</dbReference>
<evidence type="ECO:0000259" key="1">
    <source>
        <dbReference type="Pfam" id="PF05729"/>
    </source>
</evidence>
<dbReference type="PANTHER" id="PTHR46312:SF2">
    <property type="entry name" value="NUCLEOTIDE-BINDING OLIGOMERIZATION DOMAIN-CONTAINING PROTEIN 2-LIKE"/>
    <property type="match status" value="1"/>
</dbReference>
<keyword evidence="3" id="KW-1185">Reference proteome</keyword>
<dbReference type="InterPro" id="IPR007111">
    <property type="entry name" value="NACHT_NTPase"/>
</dbReference>
<evidence type="ECO:0000313" key="3">
    <source>
        <dbReference type="Proteomes" id="UP001381693"/>
    </source>
</evidence>
<comment type="caution">
    <text evidence="2">The sequence shown here is derived from an EMBL/GenBank/DDBJ whole genome shotgun (WGS) entry which is preliminary data.</text>
</comment>
<proteinExistence type="predicted"/>
<reference evidence="2 3" key="1">
    <citation type="submission" date="2023-11" db="EMBL/GenBank/DDBJ databases">
        <title>Halocaridina rubra genome assembly.</title>
        <authorList>
            <person name="Smith C."/>
        </authorList>
    </citation>
    <scope>NUCLEOTIDE SEQUENCE [LARGE SCALE GENOMIC DNA]</scope>
    <source>
        <strain evidence="2">EP-1</strain>
        <tissue evidence="2">Whole</tissue>
    </source>
</reference>
<sequence>MEPLRPPVRKMPEAFNEHDFNYSKFNKCVNFIGKNVLCHVTKEMFIHKSAECEDGAMLLSVYLETVQGWSKRKIKDKVTKLHSPHLDVQIKSIDIDISFAGTIITEAFPDIYSKLSDSCKVNINVLRKLRNNVCHHYGICADELDLEIGKLGKILKEIYKDVGKTLGKDFSNNIKDVKDCLNSIREAKMCQNDLESYLEDVRNFRETLNFKMITDGRKELYQSYGSLQILNPCTWLSEAKKENTLSKYLIDKIFTPLKIEDKRSEINITDLLTITTRIKGEEKIPPALFLYGNAGCGKTSLSHFILHQWCEKKQNIVSLEDINLLIFVEVRRVKSKSLREFLREECLKDTCQDFKSDDIIPTLQDMDVLFVIDGYDEWKGGSSFELINDILCKFGDKRVIMTMRNSYLSDALLAARKYRVDNLSIEICGFDDESLKKFSEKVFRAIVPDEQKCQKEISAFQDYLDGRGSVLEDHLKLPLTTALLIYLWHEDPTIINNVTTATRLYQEIFGLCQKRLKERINYREHDKLDGVLNDLFLCLGQQAWVLLVEGNLICLTQREFSTLKSECSKKLIDVMELLSAYLCCETNLNSDSSEKIFAFLHRTQMEYLSAAYLGNALIKGNLTFENINQSVRSRSEWRRYQEVITFLGGHLAINKSLSSDYVDYIFCFLREANIGYANYQFWWNFYLETLRNVEVGCRISTGMLPRMDWQLDTVHVVPALELYLALKVNLETLKIDIPIDVNPHKIRNLQLVMSKIQNAKKKEKQKNRLTPVKVELHFWHHNEYETDQTSGIFIRSLYPWGHLTNFTGSLGEEDGLSYSYHLKTIRIRLGSVSAIACFKCSLSRIFKSVRKLRITIGIPFTCSVDEVCELSFRSFLEITLIGVKDDQVEWAQQLLSKINGR</sequence>
<protein>
    <recommendedName>
        <fullName evidence="1">NACHT domain-containing protein</fullName>
    </recommendedName>
</protein>
<feature type="domain" description="NACHT" evidence="1">
    <location>
        <begin position="288"/>
        <end position="445"/>
    </location>
</feature>
<dbReference type="AlphaFoldDB" id="A0AAN8X489"/>
<accession>A0AAN8X489</accession>
<feature type="non-terminal residue" evidence="2">
    <location>
        <position position="901"/>
    </location>
</feature>
<evidence type="ECO:0000313" key="2">
    <source>
        <dbReference type="EMBL" id="KAK7077640.1"/>
    </source>
</evidence>
<dbReference type="Proteomes" id="UP001381693">
    <property type="component" value="Unassembled WGS sequence"/>
</dbReference>
<dbReference type="Gene3D" id="3.40.50.300">
    <property type="entry name" value="P-loop containing nucleotide triphosphate hydrolases"/>
    <property type="match status" value="1"/>
</dbReference>
<dbReference type="InterPro" id="IPR027417">
    <property type="entry name" value="P-loop_NTPase"/>
</dbReference>
<gene>
    <name evidence="2" type="ORF">SK128_012059</name>
</gene>
<dbReference type="Pfam" id="PF05729">
    <property type="entry name" value="NACHT"/>
    <property type="match status" value="1"/>
</dbReference>
<organism evidence="2 3">
    <name type="scientific">Halocaridina rubra</name>
    <name type="common">Hawaiian red shrimp</name>
    <dbReference type="NCBI Taxonomy" id="373956"/>
    <lineage>
        <taxon>Eukaryota</taxon>
        <taxon>Metazoa</taxon>
        <taxon>Ecdysozoa</taxon>
        <taxon>Arthropoda</taxon>
        <taxon>Crustacea</taxon>
        <taxon>Multicrustacea</taxon>
        <taxon>Malacostraca</taxon>
        <taxon>Eumalacostraca</taxon>
        <taxon>Eucarida</taxon>
        <taxon>Decapoda</taxon>
        <taxon>Pleocyemata</taxon>
        <taxon>Caridea</taxon>
        <taxon>Atyoidea</taxon>
        <taxon>Atyidae</taxon>
        <taxon>Halocaridina</taxon>
    </lineage>
</organism>